<protein>
    <submittedName>
        <fullName evidence="2">Uncharacterized protein</fullName>
    </submittedName>
</protein>
<proteinExistence type="predicted"/>
<evidence type="ECO:0000313" key="3">
    <source>
        <dbReference type="Proteomes" id="UP000694561"/>
    </source>
</evidence>
<sequence length="96" mass="11214">MRRSSRIIQVGTKCHHKYPCKREAEREADRHTEQQETIQPQAEITVMWPQAKECRQPQAGSGKDNSSLEPLEGTWPSQHLYFSPVKLLLNFWPLEL</sequence>
<keyword evidence="3" id="KW-1185">Reference proteome</keyword>
<accession>A0A8C6AR11</accession>
<dbReference type="Ensembl" id="ENSMMNT00015005801.1">
    <property type="protein sequence ID" value="ENSMMNP00015005286.1"/>
    <property type="gene ID" value="ENSMMNG00015004008.1"/>
</dbReference>
<dbReference type="AlphaFoldDB" id="A0A8C6AR11"/>
<evidence type="ECO:0000313" key="2">
    <source>
        <dbReference type="Ensembl" id="ENSMMNP00015005286.1"/>
    </source>
</evidence>
<dbReference type="GeneTree" id="ENSGT01010000230246"/>
<evidence type="ECO:0000256" key="1">
    <source>
        <dbReference type="SAM" id="MobiDB-lite"/>
    </source>
</evidence>
<name>A0A8C6AR11_MONMO</name>
<reference evidence="2" key="2">
    <citation type="submission" date="2025-09" db="UniProtKB">
        <authorList>
            <consortium name="Ensembl"/>
        </authorList>
    </citation>
    <scope>IDENTIFICATION</scope>
</reference>
<dbReference type="Proteomes" id="UP000694561">
    <property type="component" value="Unplaced"/>
</dbReference>
<feature type="region of interest" description="Disordered" evidence="1">
    <location>
        <begin position="52"/>
        <end position="71"/>
    </location>
</feature>
<reference evidence="2" key="1">
    <citation type="submission" date="2025-08" db="UniProtKB">
        <authorList>
            <consortium name="Ensembl"/>
        </authorList>
    </citation>
    <scope>IDENTIFICATION</scope>
</reference>
<organism evidence="2 3">
    <name type="scientific">Monodon monoceros</name>
    <name type="common">Narwhal</name>
    <name type="synonym">Ceratodon monodon</name>
    <dbReference type="NCBI Taxonomy" id="40151"/>
    <lineage>
        <taxon>Eukaryota</taxon>
        <taxon>Metazoa</taxon>
        <taxon>Chordata</taxon>
        <taxon>Craniata</taxon>
        <taxon>Vertebrata</taxon>
        <taxon>Euteleostomi</taxon>
        <taxon>Mammalia</taxon>
        <taxon>Eutheria</taxon>
        <taxon>Laurasiatheria</taxon>
        <taxon>Artiodactyla</taxon>
        <taxon>Whippomorpha</taxon>
        <taxon>Cetacea</taxon>
        <taxon>Odontoceti</taxon>
        <taxon>Monodontidae</taxon>
        <taxon>Monodon</taxon>
    </lineage>
</organism>